<dbReference type="RefSeq" id="WP_203007019.1">
    <property type="nucleotide sequence ID" value="NZ_JADWYU010000162.1"/>
</dbReference>
<dbReference type="InterPro" id="IPR008920">
    <property type="entry name" value="TF_FadR/GntR_C"/>
</dbReference>
<organism evidence="5 6">
    <name type="scientific">Frankia nepalensis</name>
    <dbReference type="NCBI Taxonomy" id="1836974"/>
    <lineage>
        <taxon>Bacteria</taxon>
        <taxon>Bacillati</taxon>
        <taxon>Actinomycetota</taxon>
        <taxon>Actinomycetes</taxon>
        <taxon>Frankiales</taxon>
        <taxon>Frankiaceae</taxon>
        <taxon>Frankia</taxon>
    </lineage>
</organism>
<dbReference type="EMBL" id="JAEACQ010000287">
    <property type="protein sequence ID" value="MBL7631859.1"/>
    <property type="molecule type" value="Genomic_DNA"/>
</dbReference>
<evidence type="ECO:0000256" key="3">
    <source>
        <dbReference type="ARBA" id="ARBA00023163"/>
    </source>
</evidence>
<keyword evidence="3" id="KW-0804">Transcription</keyword>
<protein>
    <submittedName>
        <fullName evidence="5">GntR family transcriptional regulator</fullName>
    </submittedName>
</protein>
<dbReference type="Pfam" id="PF00392">
    <property type="entry name" value="GntR"/>
    <property type="match status" value="1"/>
</dbReference>
<sequence length="231" mass="24884">MPSAAEAASDYIRSLIFRGVLRAGDRIPIDQIAEALGVSRQPVREALITMINDDLVVAEPKRGTFVGAVGPETVLEHFELFGALAARSIAHLAATADDAVLARLRAMHAELDVISAAGDVTATSRALLEFQRHVHHLAATPRLSMLLRSMQRFVPGEVYIATVPAGVEINREFRLALLDAVERRDPDAAAAAVQAQMRASGRHFCEELRRRGVFAAPADSPARPPNGTDPT</sequence>
<gene>
    <name evidence="5" type="ORF">I7412_32805</name>
</gene>
<evidence type="ECO:0000256" key="1">
    <source>
        <dbReference type="ARBA" id="ARBA00023015"/>
    </source>
</evidence>
<dbReference type="SMART" id="SM00895">
    <property type="entry name" value="FCD"/>
    <property type="match status" value="1"/>
</dbReference>
<dbReference type="AlphaFoldDB" id="A0A937UQH7"/>
<dbReference type="SUPFAM" id="SSF46785">
    <property type="entry name" value="Winged helix' DNA-binding domain"/>
    <property type="match status" value="1"/>
</dbReference>
<dbReference type="Pfam" id="PF07729">
    <property type="entry name" value="FCD"/>
    <property type="match status" value="1"/>
</dbReference>
<comment type="caution">
    <text evidence="5">The sequence shown here is derived from an EMBL/GenBank/DDBJ whole genome shotgun (WGS) entry which is preliminary data.</text>
</comment>
<dbReference type="PANTHER" id="PTHR43537">
    <property type="entry name" value="TRANSCRIPTIONAL REGULATOR, GNTR FAMILY"/>
    <property type="match status" value="1"/>
</dbReference>
<dbReference type="SMART" id="SM00345">
    <property type="entry name" value="HTH_GNTR"/>
    <property type="match status" value="1"/>
</dbReference>
<name>A0A937UQH7_9ACTN</name>
<dbReference type="InterPro" id="IPR036390">
    <property type="entry name" value="WH_DNA-bd_sf"/>
</dbReference>
<accession>A0A937UQH7</accession>
<dbReference type="GO" id="GO:0003700">
    <property type="term" value="F:DNA-binding transcription factor activity"/>
    <property type="evidence" value="ECO:0007669"/>
    <property type="project" value="InterPro"/>
</dbReference>
<keyword evidence="6" id="KW-1185">Reference proteome</keyword>
<feature type="domain" description="HTH gntR-type" evidence="4">
    <location>
        <begin position="2"/>
        <end position="69"/>
    </location>
</feature>
<evidence type="ECO:0000313" key="6">
    <source>
        <dbReference type="Proteomes" id="UP000604475"/>
    </source>
</evidence>
<reference evidence="5" key="1">
    <citation type="submission" date="2020-12" db="EMBL/GenBank/DDBJ databases">
        <title>Genomic characterization of non-nitrogen-fixing Frankia strains.</title>
        <authorList>
            <person name="Carlos-Shanley C."/>
            <person name="Guerra T."/>
            <person name="Hahn D."/>
        </authorList>
    </citation>
    <scope>NUCLEOTIDE SEQUENCE</scope>
    <source>
        <strain evidence="5">CN6</strain>
    </source>
</reference>
<evidence type="ECO:0000259" key="4">
    <source>
        <dbReference type="PROSITE" id="PS50949"/>
    </source>
</evidence>
<dbReference type="Gene3D" id="1.20.120.530">
    <property type="entry name" value="GntR ligand-binding domain-like"/>
    <property type="match status" value="1"/>
</dbReference>
<dbReference type="Gene3D" id="1.10.10.10">
    <property type="entry name" value="Winged helix-like DNA-binding domain superfamily/Winged helix DNA-binding domain"/>
    <property type="match status" value="1"/>
</dbReference>
<dbReference type="Proteomes" id="UP000604475">
    <property type="component" value="Unassembled WGS sequence"/>
</dbReference>
<dbReference type="GO" id="GO:0003677">
    <property type="term" value="F:DNA binding"/>
    <property type="evidence" value="ECO:0007669"/>
    <property type="project" value="UniProtKB-KW"/>
</dbReference>
<keyword evidence="1" id="KW-0805">Transcription regulation</keyword>
<dbReference type="InterPro" id="IPR011711">
    <property type="entry name" value="GntR_C"/>
</dbReference>
<dbReference type="SUPFAM" id="SSF48008">
    <property type="entry name" value="GntR ligand-binding domain-like"/>
    <property type="match status" value="1"/>
</dbReference>
<dbReference type="PROSITE" id="PS50949">
    <property type="entry name" value="HTH_GNTR"/>
    <property type="match status" value="1"/>
</dbReference>
<dbReference type="InterPro" id="IPR000524">
    <property type="entry name" value="Tscrpt_reg_HTH_GntR"/>
</dbReference>
<keyword evidence="2" id="KW-0238">DNA-binding</keyword>
<dbReference type="PANTHER" id="PTHR43537:SF45">
    <property type="entry name" value="GNTR FAMILY REGULATORY PROTEIN"/>
    <property type="match status" value="1"/>
</dbReference>
<dbReference type="CDD" id="cd07377">
    <property type="entry name" value="WHTH_GntR"/>
    <property type="match status" value="1"/>
</dbReference>
<evidence type="ECO:0000256" key="2">
    <source>
        <dbReference type="ARBA" id="ARBA00023125"/>
    </source>
</evidence>
<proteinExistence type="predicted"/>
<evidence type="ECO:0000313" key="5">
    <source>
        <dbReference type="EMBL" id="MBL7631859.1"/>
    </source>
</evidence>
<dbReference type="InterPro" id="IPR036388">
    <property type="entry name" value="WH-like_DNA-bd_sf"/>
</dbReference>